<name>A0A9P7DNY6_9AGAM</name>
<evidence type="ECO:0000313" key="2">
    <source>
        <dbReference type="Proteomes" id="UP000807769"/>
    </source>
</evidence>
<organism evidence="1 2">
    <name type="scientific">Suillus subaureus</name>
    <dbReference type="NCBI Taxonomy" id="48587"/>
    <lineage>
        <taxon>Eukaryota</taxon>
        <taxon>Fungi</taxon>
        <taxon>Dikarya</taxon>
        <taxon>Basidiomycota</taxon>
        <taxon>Agaricomycotina</taxon>
        <taxon>Agaricomycetes</taxon>
        <taxon>Agaricomycetidae</taxon>
        <taxon>Boletales</taxon>
        <taxon>Suillineae</taxon>
        <taxon>Suillaceae</taxon>
        <taxon>Suillus</taxon>
    </lineage>
</organism>
<sequence>LGAGEFKTAHPGWLSLTPLAKSRLGLTPGQNVAVKRPFHKVFPSASSLMYKIGRFSSINEIAKLGKEANILYWAHSLLQLTYTFINHCIASSDKPPPFNIPHVHFIDAGLAISYSQCDSKPTKEGSKTGSTCAGYLVEELIEGGPDIFLKVIHNMDSNPLLNQ</sequence>
<accession>A0A9P7DNY6</accession>
<keyword evidence="2" id="KW-1185">Reference proteome</keyword>
<reference evidence="1" key="1">
    <citation type="journal article" date="2020" name="New Phytol.">
        <title>Comparative genomics reveals dynamic genome evolution in host specialist ectomycorrhizal fungi.</title>
        <authorList>
            <person name="Lofgren L.A."/>
            <person name="Nguyen N.H."/>
            <person name="Vilgalys R."/>
            <person name="Ruytinx J."/>
            <person name="Liao H.L."/>
            <person name="Branco S."/>
            <person name="Kuo A."/>
            <person name="LaButti K."/>
            <person name="Lipzen A."/>
            <person name="Andreopoulos W."/>
            <person name="Pangilinan J."/>
            <person name="Riley R."/>
            <person name="Hundley H."/>
            <person name="Na H."/>
            <person name="Barry K."/>
            <person name="Grigoriev I.V."/>
            <person name="Stajich J.E."/>
            <person name="Kennedy P.G."/>
        </authorList>
    </citation>
    <scope>NUCLEOTIDE SEQUENCE</scope>
    <source>
        <strain evidence="1">MN1</strain>
    </source>
</reference>
<dbReference type="Proteomes" id="UP000807769">
    <property type="component" value="Unassembled WGS sequence"/>
</dbReference>
<comment type="caution">
    <text evidence="1">The sequence shown here is derived from an EMBL/GenBank/DDBJ whole genome shotgun (WGS) entry which is preliminary data.</text>
</comment>
<gene>
    <name evidence="1" type="ORF">BJ212DRAFT_1208721</name>
</gene>
<dbReference type="AlphaFoldDB" id="A0A9P7DNY6"/>
<protein>
    <submittedName>
        <fullName evidence="1">Uncharacterized protein</fullName>
    </submittedName>
</protein>
<feature type="non-terminal residue" evidence="1">
    <location>
        <position position="163"/>
    </location>
</feature>
<dbReference type="OrthoDB" id="301415at2759"/>
<proteinExistence type="predicted"/>
<feature type="non-terminal residue" evidence="1">
    <location>
        <position position="1"/>
    </location>
</feature>
<dbReference type="RefSeq" id="XP_041185717.1">
    <property type="nucleotide sequence ID" value="XM_041329187.1"/>
</dbReference>
<dbReference type="EMBL" id="JABBWG010000146">
    <property type="protein sequence ID" value="KAG1799496.1"/>
    <property type="molecule type" value="Genomic_DNA"/>
</dbReference>
<dbReference type="GeneID" id="64623204"/>
<evidence type="ECO:0000313" key="1">
    <source>
        <dbReference type="EMBL" id="KAG1799496.1"/>
    </source>
</evidence>